<gene>
    <name evidence="2" type="ORF">H0H81_010416</name>
</gene>
<protein>
    <submittedName>
        <fullName evidence="2">Uncharacterized protein</fullName>
    </submittedName>
</protein>
<dbReference type="SUPFAM" id="SSF53098">
    <property type="entry name" value="Ribonuclease H-like"/>
    <property type="match status" value="1"/>
</dbReference>
<evidence type="ECO:0000313" key="2">
    <source>
        <dbReference type="EMBL" id="KAG5642909.1"/>
    </source>
</evidence>
<dbReference type="OrthoDB" id="2790258at2759"/>
<reference evidence="2" key="2">
    <citation type="submission" date="2021-10" db="EMBL/GenBank/DDBJ databases">
        <title>Phylogenomics reveals ancestral predisposition of the termite-cultivated fungus Termitomyces towards a domesticated lifestyle.</title>
        <authorList>
            <person name="Auxier B."/>
            <person name="Grum-Grzhimaylo A."/>
            <person name="Cardenas M.E."/>
            <person name="Lodge J.D."/>
            <person name="Laessoe T."/>
            <person name="Pedersen O."/>
            <person name="Smith M.E."/>
            <person name="Kuyper T.W."/>
            <person name="Franco-Molano E.A."/>
            <person name="Baroni T.J."/>
            <person name="Aanen D.K."/>
        </authorList>
    </citation>
    <scope>NUCLEOTIDE SEQUENCE</scope>
    <source>
        <strain evidence="2">D49</strain>
    </source>
</reference>
<name>A0A9P7G2X2_9AGAR</name>
<reference evidence="2" key="1">
    <citation type="submission" date="2021-02" db="EMBL/GenBank/DDBJ databases">
        <authorList>
            <person name="Nieuwenhuis M."/>
            <person name="Van De Peppel L.J.J."/>
        </authorList>
    </citation>
    <scope>NUCLEOTIDE SEQUENCE</scope>
    <source>
        <strain evidence="2">D49</strain>
    </source>
</reference>
<comment type="caution">
    <text evidence="2">The sequence shown here is derived from an EMBL/GenBank/DDBJ whole genome shotgun (WGS) entry which is preliminary data.</text>
</comment>
<evidence type="ECO:0000313" key="3">
    <source>
        <dbReference type="Proteomes" id="UP000717328"/>
    </source>
</evidence>
<feature type="compositionally biased region" description="Acidic residues" evidence="1">
    <location>
        <begin position="11"/>
        <end position="36"/>
    </location>
</feature>
<dbReference type="EMBL" id="JABCKI010003264">
    <property type="protein sequence ID" value="KAG5642909.1"/>
    <property type="molecule type" value="Genomic_DNA"/>
</dbReference>
<dbReference type="Proteomes" id="UP000717328">
    <property type="component" value="Unassembled WGS sequence"/>
</dbReference>
<proteinExistence type="predicted"/>
<dbReference type="InterPro" id="IPR012337">
    <property type="entry name" value="RNaseH-like_sf"/>
</dbReference>
<sequence length="119" mass="13690">MPPLIDYNGDKDDEDEEVILGDNGVEDPNSEDEAEIAEAPPNLVDKIRALVRAMRSSRQRQDALSRVIEAGNKLQWWYENLEARKGAGMPITSKKFLLDVKTRWDSTYLMLVRLLEMRQ</sequence>
<evidence type="ECO:0000256" key="1">
    <source>
        <dbReference type="SAM" id="MobiDB-lite"/>
    </source>
</evidence>
<accession>A0A9P7G2X2</accession>
<dbReference type="AlphaFoldDB" id="A0A9P7G2X2"/>
<keyword evidence="3" id="KW-1185">Reference proteome</keyword>
<feature type="region of interest" description="Disordered" evidence="1">
    <location>
        <begin position="1"/>
        <end position="38"/>
    </location>
</feature>
<feature type="non-terminal residue" evidence="2">
    <location>
        <position position="119"/>
    </location>
</feature>
<organism evidence="2 3">
    <name type="scientific">Sphagnurus paluster</name>
    <dbReference type="NCBI Taxonomy" id="117069"/>
    <lineage>
        <taxon>Eukaryota</taxon>
        <taxon>Fungi</taxon>
        <taxon>Dikarya</taxon>
        <taxon>Basidiomycota</taxon>
        <taxon>Agaricomycotina</taxon>
        <taxon>Agaricomycetes</taxon>
        <taxon>Agaricomycetidae</taxon>
        <taxon>Agaricales</taxon>
        <taxon>Tricholomatineae</taxon>
        <taxon>Lyophyllaceae</taxon>
        <taxon>Sphagnurus</taxon>
    </lineage>
</organism>